<dbReference type="PROSITE" id="PS50893">
    <property type="entry name" value="ABC_TRANSPORTER_2"/>
    <property type="match status" value="1"/>
</dbReference>
<comment type="similarity">
    <text evidence="1">Belongs to the ABC transporter superfamily.</text>
</comment>
<dbReference type="Gene3D" id="3.40.50.300">
    <property type="entry name" value="P-loop containing nucleotide triphosphate hydrolases"/>
    <property type="match status" value="1"/>
</dbReference>
<sequence>MQTIIEVENVSKSFGQVNAVDDMSFYVTKGSLFSFLGTNGAGKSTVISIILTALQPDSGSVTVNGFTVGKEDEVIRKEIGVVFQESVLDPLLSVQENLEIRAQLYGMAKQDRLAAIQRCADIVDIHSILKRRYGKLSGGQKRRVDIARALLHQPKILLLDEPTTGLDPQSRQQIWKMIGHLQKEHGMTVFLTTHYIEEAANSDFVIVIKEGRIIAKGTPVDLKQQYSADRLFMTTTDHIALRTHFQHDHVQYQEETGGYTIDLPTTIAAIPILTKYQSFISSFEVRKSSLDDVFIRIHDRKGV</sequence>
<dbReference type="InterPro" id="IPR027417">
    <property type="entry name" value="P-loop_NTPase"/>
</dbReference>
<proteinExistence type="inferred from homology"/>
<keyword evidence="4" id="KW-0067">ATP-binding</keyword>
<reference evidence="6 7" key="1">
    <citation type="submission" date="2016-04" db="EMBL/GenBank/DDBJ databases">
        <title>Comparative Genomics and Epigenetics of Sporosarcina ureae.</title>
        <authorList>
            <person name="Oliver A.S."/>
            <person name="Cooper K.K."/>
        </authorList>
    </citation>
    <scope>NUCLEOTIDE SEQUENCE [LARGE SCALE GENOMIC DNA]</scope>
    <source>
        <strain evidence="6 7">S204</strain>
    </source>
</reference>
<evidence type="ECO:0000256" key="3">
    <source>
        <dbReference type="ARBA" id="ARBA00022741"/>
    </source>
</evidence>
<dbReference type="PROSITE" id="PS00211">
    <property type="entry name" value="ABC_TRANSPORTER_1"/>
    <property type="match status" value="1"/>
</dbReference>
<dbReference type="InterPro" id="IPR003439">
    <property type="entry name" value="ABC_transporter-like_ATP-bd"/>
</dbReference>
<dbReference type="PANTHER" id="PTHR42711:SF5">
    <property type="entry name" value="ABC TRANSPORTER ATP-BINDING PROTEIN NATA"/>
    <property type="match status" value="1"/>
</dbReference>
<evidence type="ECO:0000256" key="1">
    <source>
        <dbReference type="ARBA" id="ARBA00005417"/>
    </source>
</evidence>
<dbReference type="InterPro" id="IPR003593">
    <property type="entry name" value="AAA+_ATPase"/>
</dbReference>
<evidence type="ECO:0000256" key="4">
    <source>
        <dbReference type="ARBA" id="ARBA00022840"/>
    </source>
</evidence>
<dbReference type="Pfam" id="PF13732">
    <property type="entry name" value="DrrA1-3_C"/>
    <property type="match status" value="1"/>
</dbReference>
<evidence type="ECO:0000313" key="7">
    <source>
        <dbReference type="Proteomes" id="UP000192486"/>
    </source>
</evidence>
<evidence type="ECO:0000259" key="5">
    <source>
        <dbReference type="PROSITE" id="PS50893"/>
    </source>
</evidence>
<dbReference type="PANTHER" id="PTHR42711">
    <property type="entry name" value="ABC TRANSPORTER ATP-BINDING PROTEIN"/>
    <property type="match status" value="1"/>
</dbReference>
<organism evidence="6 7">
    <name type="scientific">Sporosarcina ureae</name>
    <dbReference type="NCBI Taxonomy" id="1571"/>
    <lineage>
        <taxon>Bacteria</taxon>
        <taxon>Bacillati</taxon>
        <taxon>Bacillota</taxon>
        <taxon>Bacilli</taxon>
        <taxon>Bacillales</taxon>
        <taxon>Caryophanaceae</taxon>
        <taxon>Sporosarcina</taxon>
    </lineage>
</organism>
<dbReference type="SUPFAM" id="SSF52540">
    <property type="entry name" value="P-loop containing nucleoside triphosphate hydrolases"/>
    <property type="match status" value="1"/>
</dbReference>
<protein>
    <submittedName>
        <fullName evidence="6">ABC transporter</fullName>
    </submittedName>
</protein>
<evidence type="ECO:0000313" key="6">
    <source>
        <dbReference type="EMBL" id="ARF13554.1"/>
    </source>
</evidence>
<gene>
    <name evidence="6" type="ORF">SporoS204_04895</name>
</gene>
<dbReference type="Pfam" id="PF00005">
    <property type="entry name" value="ABC_tran"/>
    <property type="match status" value="1"/>
</dbReference>
<accession>A0ABM6JTR4</accession>
<keyword evidence="7" id="KW-1185">Reference proteome</keyword>
<keyword evidence="3" id="KW-0547">Nucleotide-binding</keyword>
<dbReference type="Proteomes" id="UP000192486">
    <property type="component" value="Chromosome"/>
</dbReference>
<dbReference type="SMART" id="SM00382">
    <property type="entry name" value="AAA"/>
    <property type="match status" value="1"/>
</dbReference>
<dbReference type="InterPro" id="IPR025302">
    <property type="entry name" value="DrrA1/2-like_C"/>
</dbReference>
<dbReference type="InterPro" id="IPR017871">
    <property type="entry name" value="ABC_transporter-like_CS"/>
</dbReference>
<name>A0ABM6JTR4_SPOUR</name>
<feature type="domain" description="ABC transporter" evidence="5">
    <location>
        <begin position="5"/>
        <end position="235"/>
    </location>
</feature>
<evidence type="ECO:0000256" key="2">
    <source>
        <dbReference type="ARBA" id="ARBA00022448"/>
    </source>
</evidence>
<keyword evidence="2" id="KW-0813">Transport</keyword>
<dbReference type="EMBL" id="CP015108">
    <property type="protein sequence ID" value="ARF13554.1"/>
    <property type="molecule type" value="Genomic_DNA"/>
</dbReference>
<dbReference type="RefSeq" id="WP_029054485.1">
    <property type="nucleotide sequence ID" value="NZ_CP015108.1"/>
</dbReference>
<dbReference type="InterPro" id="IPR050763">
    <property type="entry name" value="ABC_transporter_ATP-binding"/>
</dbReference>